<comment type="similarity">
    <text evidence="1">Belongs to the peptidase U4 family.</text>
</comment>
<evidence type="ECO:0000256" key="2">
    <source>
        <dbReference type="PIRSR" id="PIRSR018571-1"/>
    </source>
</evidence>
<keyword evidence="1" id="KW-0645">Protease</keyword>
<gene>
    <name evidence="4" type="primary">spoIIGA</name>
    <name evidence="4" type="ORF">NSA47_03360</name>
</gene>
<dbReference type="Pfam" id="PF03419">
    <property type="entry name" value="Peptidase_U4"/>
    <property type="match status" value="1"/>
</dbReference>
<proteinExistence type="inferred from homology"/>
<dbReference type="NCBIfam" id="TIGR02854">
    <property type="entry name" value="spore_II_GA"/>
    <property type="match status" value="1"/>
</dbReference>
<evidence type="ECO:0000256" key="1">
    <source>
        <dbReference type="PIRNR" id="PIRNR018571"/>
    </source>
</evidence>
<feature type="transmembrane region" description="Helical" evidence="3">
    <location>
        <begin position="62"/>
        <end position="78"/>
    </location>
</feature>
<dbReference type="PIRSF" id="PIRSF018571">
    <property type="entry name" value="SpoIIGA"/>
    <property type="match status" value="1"/>
</dbReference>
<dbReference type="Proteomes" id="UP001205748">
    <property type="component" value="Unassembled WGS sequence"/>
</dbReference>
<dbReference type="AlphaFoldDB" id="A0AAE3HEI8"/>
<comment type="subcellular location">
    <subcellularLocation>
        <location evidence="1">Cell membrane</location>
    </subcellularLocation>
</comment>
<keyword evidence="3" id="KW-1133">Transmembrane helix</keyword>
<name>A0AAE3HEI8_9FIRM</name>
<comment type="function">
    <text evidence="1">Probable aspartic protease that is responsible for the proteolytic cleavage of the RNA polymerase sigma E factor (SigE/spoIIGB) to yield the active peptide in the mother cell during sporulation. Responds to a signal from the forespore that is triggered by the extracellular signal protein SpoIIR.</text>
</comment>
<feature type="transmembrane region" description="Helical" evidence="3">
    <location>
        <begin position="37"/>
        <end position="56"/>
    </location>
</feature>
<feature type="transmembrane region" description="Helical" evidence="3">
    <location>
        <begin position="90"/>
        <end position="108"/>
    </location>
</feature>
<keyword evidence="5" id="KW-1185">Reference proteome</keyword>
<reference evidence="4" key="1">
    <citation type="submission" date="2022-07" db="EMBL/GenBank/DDBJ databases">
        <title>Enhanced cultured diversity of the mouse gut microbiota enables custom-made synthetic communities.</title>
        <authorList>
            <person name="Afrizal A."/>
        </authorList>
    </citation>
    <scope>NUCLEOTIDE SEQUENCE</scope>
    <source>
        <strain evidence="4">DSM 28593</strain>
    </source>
</reference>
<organism evidence="4 5">
    <name type="scientific">Irregularibacter muris</name>
    <dbReference type="NCBI Taxonomy" id="1796619"/>
    <lineage>
        <taxon>Bacteria</taxon>
        <taxon>Bacillati</taxon>
        <taxon>Bacillota</taxon>
        <taxon>Clostridia</taxon>
        <taxon>Eubacteriales</taxon>
        <taxon>Eubacteriaceae</taxon>
        <taxon>Irregularibacter</taxon>
    </lineage>
</organism>
<comment type="caution">
    <text evidence="4">The sequence shown here is derived from an EMBL/GenBank/DDBJ whole genome shotgun (WGS) entry which is preliminary data.</text>
</comment>
<dbReference type="RefSeq" id="WP_257529491.1">
    <property type="nucleotide sequence ID" value="NZ_JANKAS010000002.1"/>
</dbReference>
<feature type="transmembrane region" description="Helical" evidence="3">
    <location>
        <begin position="120"/>
        <end position="142"/>
    </location>
</feature>
<dbReference type="EC" id="3.4.23.-" evidence="1"/>
<evidence type="ECO:0000313" key="4">
    <source>
        <dbReference type="EMBL" id="MCR1898027.1"/>
    </source>
</evidence>
<dbReference type="GO" id="GO:0005886">
    <property type="term" value="C:plasma membrane"/>
    <property type="evidence" value="ECO:0007669"/>
    <property type="project" value="UniProtKB-SubCell"/>
</dbReference>
<keyword evidence="1" id="KW-0749">Sporulation</keyword>
<feature type="active site" evidence="2">
    <location>
        <position position="178"/>
    </location>
</feature>
<dbReference type="GO" id="GO:0030436">
    <property type="term" value="P:asexual sporulation"/>
    <property type="evidence" value="ECO:0007669"/>
    <property type="project" value="InterPro"/>
</dbReference>
<keyword evidence="1" id="KW-0064">Aspartyl protease</keyword>
<feature type="transmembrane region" description="Helical" evidence="3">
    <location>
        <begin position="6"/>
        <end position="25"/>
    </location>
</feature>
<keyword evidence="1" id="KW-0378">Hydrolase</keyword>
<dbReference type="GO" id="GO:0006508">
    <property type="term" value="P:proteolysis"/>
    <property type="evidence" value="ECO:0007669"/>
    <property type="project" value="UniProtKB-KW"/>
</dbReference>
<accession>A0AAE3HEI8</accession>
<dbReference type="GO" id="GO:0004190">
    <property type="term" value="F:aspartic-type endopeptidase activity"/>
    <property type="evidence" value="ECO:0007669"/>
    <property type="project" value="UniProtKB-KW"/>
</dbReference>
<evidence type="ECO:0000313" key="5">
    <source>
        <dbReference type="Proteomes" id="UP001205748"/>
    </source>
</evidence>
<keyword evidence="3" id="KW-0812">Transmembrane</keyword>
<keyword evidence="1 3" id="KW-0472">Membrane</keyword>
<dbReference type="GO" id="GO:0030435">
    <property type="term" value="P:sporulation resulting in formation of a cellular spore"/>
    <property type="evidence" value="ECO:0007669"/>
    <property type="project" value="UniProtKB-KW"/>
</dbReference>
<protein>
    <recommendedName>
        <fullName evidence="1">Sporulation sigma-E factor-processing peptidase</fullName>
        <ecNumber evidence="1">3.4.23.-</ecNumber>
    </recommendedName>
    <alternativeName>
        <fullName evidence="1">Membrane-associated aspartic protease</fullName>
    </alternativeName>
    <alternativeName>
        <fullName evidence="1">Stage II sporulation protein GA</fullName>
    </alternativeName>
</protein>
<dbReference type="EMBL" id="JANKAS010000002">
    <property type="protein sequence ID" value="MCR1898027.1"/>
    <property type="molecule type" value="Genomic_DNA"/>
</dbReference>
<dbReference type="InterPro" id="IPR005081">
    <property type="entry name" value="SpoIIGA"/>
</dbReference>
<keyword evidence="1" id="KW-1003">Cell membrane</keyword>
<sequence>MTYIYGDIIVVENFIINFIIIWLTVRFSKIRTHVWKILIGAFIGAAYTLLIYFPLLNIFNEITMKICLSIIIIIVVFTPKKIKDFIRPFAIFYLISFIFGGSAFALIYMTQYGGLSSKGFFYVSKFPISLLLITCLLSYFLIKVSWDYIQSKISKDNILTNIHIDIDGKVKELKGLFDTANFLNDPISKSPVIVVEYSIIKDVLPIEIREIFNENQEKDFEHISQVLIHSDWINRFRMIPFTSLGEKNGLLVGFKTDKITIVEKEKNKEVNNVIMAIYNQKLSNEGEYNALLNPEILNIQT</sequence>
<evidence type="ECO:0000256" key="3">
    <source>
        <dbReference type="SAM" id="Phobius"/>
    </source>
</evidence>